<accession>W7TZH5</accession>
<organism evidence="2 3">
    <name type="scientific">Nannochloropsis gaditana</name>
    <dbReference type="NCBI Taxonomy" id="72520"/>
    <lineage>
        <taxon>Eukaryota</taxon>
        <taxon>Sar</taxon>
        <taxon>Stramenopiles</taxon>
        <taxon>Ochrophyta</taxon>
        <taxon>Eustigmatophyceae</taxon>
        <taxon>Eustigmatales</taxon>
        <taxon>Monodopsidaceae</taxon>
        <taxon>Nannochloropsis</taxon>
    </lineage>
</organism>
<comment type="caution">
    <text evidence="2">The sequence shown here is derived from an EMBL/GenBank/DDBJ whole genome shotgun (WGS) entry which is preliminary data.</text>
</comment>
<dbReference type="Proteomes" id="UP000019335">
    <property type="component" value="Chromosome 4"/>
</dbReference>
<name>W7TZH5_9STRA</name>
<sequence length="131" mass="14546">MEEEGVRVVLGGGGDGANERDRRKAFCVKRRQPRGGREGHTPYGGECATQRVNSRRSVDGEACRHLPEVYIRPPTCCACLSRGRVTTHFKHEKRFSGQGKTHLWSGTGVKIGQENESLHVVGSYARVLEKK</sequence>
<dbReference type="EMBL" id="AZIL01000236">
    <property type="protein sequence ID" value="EWM28913.1"/>
    <property type="molecule type" value="Genomic_DNA"/>
</dbReference>
<feature type="region of interest" description="Disordered" evidence="1">
    <location>
        <begin position="1"/>
        <end position="24"/>
    </location>
</feature>
<reference evidence="2 3" key="1">
    <citation type="journal article" date="2014" name="Mol. Plant">
        <title>Chromosome Scale Genome Assembly and Transcriptome Profiling of Nannochloropsis gaditana in Nitrogen Depletion.</title>
        <authorList>
            <person name="Corteggiani Carpinelli E."/>
            <person name="Telatin A."/>
            <person name="Vitulo N."/>
            <person name="Forcato C."/>
            <person name="D'Angelo M."/>
            <person name="Schiavon R."/>
            <person name="Vezzi A."/>
            <person name="Giacometti G.M."/>
            <person name="Morosinotto T."/>
            <person name="Valle G."/>
        </authorList>
    </citation>
    <scope>NUCLEOTIDE SEQUENCE [LARGE SCALE GENOMIC DNA]</scope>
    <source>
        <strain evidence="2 3">B-31</strain>
    </source>
</reference>
<dbReference type="AlphaFoldDB" id="W7TZH5"/>
<evidence type="ECO:0000313" key="2">
    <source>
        <dbReference type="EMBL" id="EWM28913.1"/>
    </source>
</evidence>
<evidence type="ECO:0000313" key="3">
    <source>
        <dbReference type="Proteomes" id="UP000019335"/>
    </source>
</evidence>
<proteinExistence type="predicted"/>
<gene>
    <name evidence="2" type="ORF">Naga_101494g1</name>
</gene>
<keyword evidence="3" id="KW-1185">Reference proteome</keyword>
<evidence type="ECO:0000256" key="1">
    <source>
        <dbReference type="SAM" id="MobiDB-lite"/>
    </source>
</evidence>
<protein>
    <submittedName>
        <fullName evidence="2">Uncharacterized protein</fullName>
    </submittedName>
</protein>